<proteinExistence type="predicted"/>
<feature type="signal peptide" evidence="2">
    <location>
        <begin position="1"/>
        <end position="21"/>
    </location>
</feature>
<dbReference type="Proteomes" id="UP000002630">
    <property type="component" value="Linkage Group LG19"/>
</dbReference>
<dbReference type="EMBL" id="FN648674">
    <property type="protein sequence ID" value="CBJ48792.1"/>
    <property type="molecule type" value="Genomic_DNA"/>
</dbReference>
<dbReference type="InParanoid" id="D7G2B5"/>
<feature type="region of interest" description="Disordered" evidence="1">
    <location>
        <begin position="27"/>
        <end position="51"/>
    </location>
</feature>
<evidence type="ECO:0000256" key="2">
    <source>
        <dbReference type="SAM" id="SignalP"/>
    </source>
</evidence>
<dbReference type="AlphaFoldDB" id="D7G2B5"/>
<gene>
    <name evidence="3" type="ORF">Esi_0047_0105</name>
</gene>
<feature type="chain" id="PRO_5003096144" description="Secreted protein" evidence="2">
    <location>
        <begin position="22"/>
        <end position="87"/>
    </location>
</feature>
<evidence type="ECO:0000256" key="1">
    <source>
        <dbReference type="SAM" id="MobiDB-lite"/>
    </source>
</evidence>
<keyword evidence="4" id="KW-1185">Reference proteome</keyword>
<evidence type="ECO:0008006" key="5">
    <source>
        <dbReference type="Google" id="ProtNLM"/>
    </source>
</evidence>
<feature type="compositionally biased region" description="Low complexity" evidence="1">
    <location>
        <begin position="33"/>
        <end position="42"/>
    </location>
</feature>
<dbReference type="OrthoDB" id="10444560at2759"/>
<evidence type="ECO:0000313" key="3">
    <source>
        <dbReference type="EMBL" id="CBJ48792.1"/>
    </source>
</evidence>
<evidence type="ECO:0000313" key="4">
    <source>
        <dbReference type="Proteomes" id="UP000002630"/>
    </source>
</evidence>
<sequence length="87" mass="8225">MVTRTTWIVLGVQLLAGLCEGSAFASSAAGTPAHAGGSNNAQGNGGRAGAGAAMSAKTSSLLSSAKSGVRDFFATASSASDGTGFGG</sequence>
<dbReference type="EMBL" id="FN649744">
    <property type="protein sequence ID" value="CBJ48792.1"/>
    <property type="molecule type" value="Genomic_DNA"/>
</dbReference>
<keyword evidence="2" id="KW-0732">Signal</keyword>
<reference evidence="3 4" key="1">
    <citation type="journal article" date="2010" name="Nature">
        <title>The Ectocarpus genome and the independent evolution of multicellularity in brown algae.</title>
        <authorList>
            <person name="Cock J.M."/>
            <person name="Sterck L."/>
            <person name="Rouze P."/>
            <person name="Scornet D."/>
            <person name="Allen A.E."/>
            <person name="Amoutzias G."/>
            <person name="Anthouard V."/>
            <person name="Artiguenave F."/>
            <person name="Aury J.M."/>
            <person name="Badger J.H."/>
            <person name="Beszteri B."/>
            <person name="Billiau K."/>
            <person name="Bonnet E."/>
            <person name="Bothwell J.H."/>
            <person name="Bowler C."/>
            <person name="Boyen C."/>
            <person name="Brownlee C."/>
            <person name="Carrano C.J."/>
            <person name="Charrier B."/>
            <person name="Cho G.Y."/>
            <person name="Coelho S.M."/>
            <person name="Collen J."/>
            <person name="Corre E."/>
            <person name="Da Silva C."/>
            <person name="Delage L."/>
            <person name="Delaroque N."/>
            <person name="Dittami S.M."/>
            <person name="Doulbeau S."/>
            <person name="Elias M."/>
            <person name="Farnham G."/>
            <person name="Gachon C.M."/>
            <person name="Gschloessl B."/>
            <person name="Heesch S."/>
            <person name="Jabbari K."/>
            <person name="Jubin C."/>
            <person name="Kawai H."/>
            <person name="Kimura K."/>
            <person name="Kloareg B."/>
            <person name="Kupper F.C."/>
            <person name="Lang D."/>
            <person name="Le Bail A."/>
            <person name="Leblanc C."/>
            <person name="Lerouge P."/>
            <person name="Lohr M."/>
            <person name="Lopez P.J."/>
            <person name="Martens C."/>
            <person name="Maumus F."/>
            <person name="Michel G."/>
            <person name="Miranda-Saavedra D."/>
            <person name="Morales J."/>
            <person name="Moreau H."/>
            <person name="Motomura T."/>
            <person name="Nagasato C."/>
            <person name="Napoli C.A."/>
            <person name="Nelson D.R."/>
            <person name="Nyvall-Collen P."/>
            <person name="Peters A.F."/>
            <person name="Pommier C."/>
            <person name="Potin P."/>
            <person name="Poulain J."/>
            <person name="Quesneville H."/>
            <person name="Read B."/>
            <person name="Rensing S.A."/>
            <person name="Ritter A."/>
            <person name="Rousvoal S."/>
            <person name="Samanta M."/>
            <person name="Samson G."/>
            <person name="Schroeder D.C."/>
            <person name="Segurens B."/>
            <person name="Strittmatter M."/>
            <person name="Tonon T."/>
            <person name="Tregear J.W."/>
            <person name="Valentin K."/>
            <person name="von Dassow P."/>
            <person name="Yamagishi T."/>
            <person name="Van de Peer Y."/>
            <person name="Wincker P."/>
        </authorList>
    </citation>
    <scope>NUCLEOTIDE SEQUENCE [LARGE SCALE GENOMIC DNA]</scope>
    <source>
        <strain evidence="4">Ec32 / CCAP1310/4</strain>
    </source>
</reference>
<organism evidence="3 4">
    <name type="scientific">Ectocarpus siliculosus</name>
    <name type="common">Brown alga</name>
    <name type="synonym">Conferva siliculosa</name>
    <dbReference type="NCBI Taxonomy" id="2880"/>
    <lineage>
        <taxon>Eukaryota</taxon>
        <taxon>Sar</taxon>
        <taxon>Stramenopiles</taxon>
        <taxon>Ochrophyta</taxon>
        <taxon>PX clade</taxon>
        <taxon>Phaeophyceae</taxon>
        <taxon>Ectocarpales</taxon>
        <taxon>Ectocarpaceae</taxon>
        <taxon>Ectocarpus</taxon>
    </lineage>
</organism>
<protein>
    <recommendedName>
        <fullName evidence="5">Secreted protein</fullName>
    </recommendedName>
</protein>
<accession>D7G2B5</accession>
<name>D7G2B5_ECTSI</name>